<feature type="non-terminal residue" evidence="2">
    <location>
        <position position="1"/>
    </location>
</feature>
<feature type="signal peptide" evidence="1">
    <location>
        <begin position="1"/>
        <end position="19"/>
    </location>
</feature>
<dbReference type="Proteomes" id="UP000591131">
    <property type="component" value="Unassembled WGS sequence"/>
</dbReference>
<proteinExistence type="predicted"/>
<feature type="non-terminal residue" evidence="2">
    <location>
        <position position="169"/>
    </location>
</feature>
<comment type="caution">
    <text evidence="2">The sequence shown here is derived from an EMBL/GenBank/DDBJ whole genome shotgun (WGS) entry which is preliminary data.</text>
</comment>
<sequence>FMLFCLFYVVTIYLHFKWPVPVDISSGLLNEIKTIRTFESMLDFIQSESRRLKPFDLFGQSRATLTVTANPNTSDLSVHVQAMKAQIRPVMALLPMVVVRRGTNPEYCGPSIARELSNKFPAYMKCNLFFNESSLSSDRPRDGCTVGGDIPPILQSCINDVPANEALQG</sequence>
<name>A0A7J6KJ52_PERCH</name>
<accession>A0A7J6KJ52</accession>
<dbReference type="OrthoDB" id="10390996at2759"/>
<dbReference type="AlphaFoldDB" id="A0A7J6KJ52"/>
<evidence type="ECO:0000256" key="1">
    <source>
        <dbReference type="SAM" id="SignalP"/>
    </source>
</evidence>
<keyword evidence="3" id="KW-1185">Reference proteome</keyword>
<feature type="chain" id="PRO_5029670717" description="Polynucleotide adenylyltransferase" evidence="1">
    <location>
        <begin position="20"/>
        <end position="169"/>
    </location>
</feature>
<dbReference type="EMBL" id="JAAPAO010002826">
    <property type="protein sequence ID" value="KAF4647137.1"/>
    <property type="molecule type" value="Genomic_DNA"/>
</dbReference>
<evidence type="ECO:0008006" key="4">
    <source>
        <dbReference type="Google" id="ProtNLM"/>
    </source>
</evidence>
<reference evidence="2 3" key="1">
    <citation type="submission" date="2020-04" db="EMBL/GenBank/DDBJ databases">
        <title>Perkinsus chesapeaki whole genome sequence.</title>
        <authorList>
            <person name="Bogema D.R."/>
        </authorList>
    </citation>
    <scope>NUCLEOTIDE SEQUENCE [LARGE SCALE GENOMIC DNA]</scope>
    <source>
        <strain evidence="2">ATCC PRA-425</strain>
    </source>
</reference>
<organism evidence="2 3">
    <name type="scientific">Perkinsus chesapeaki</name>
    <name type="common">Clam parasite</name>
    <name type="synonym">Perkinsus andrewsi</name>
    <dbReference type="NCBI Taxonomy" id="330153"/>
    <lineage>
        <taxon>Eukaryota</taxon>
        <taxon>Sar</taxon>
        <taxon>Alveolata</taxon>
        <taxon>Perkinsozoa</taxon>
        <taxon>Perkinsea</taxon>
        <taxon>Perkinsida</taxon>
        <taxon>Perkinsidae</taxon>
        <taxon>Perkinsus</taxon>
    </lineage>
</organism>
<evidence type="ECO:0000313" key="2">
    <source>
        <dbReference type="EMBL" id="KAF4647137.1"/>
    </source>
</evidence>
<gene>
    <name evidence="2" type="ORF">FOL47_005036</name>
</gene>
<evidence type="ECO:0000313" key="3">
    <source>
        <dbReference type="Proteomes" id="UP000591131"/>
    </source>
</evidence>
<protein>
    <recommendedName>
        <fullName evidence="4">Polynucleotide adenylyltransferase</fullName>
    </recommendedName>
</protein>
<keyword evidence="1" id="KW-0732">Signal</keyword>